<dbReference type="Gene3D" id="3.40.50.450">
    <property type="match status" value="1"/>
</dbReference>
<dbReference type="RefSeq" id="WP_251516502.1">
    <property type="nucleotide sequence ID" value="NZ_CP128355.1"/>
</dbReference>
<dbReference type="NCBIfam" id="TIGR00732">
    <property type="entry name" value="dprA"/>
    <property type="match status" value="1"/>
</dbReference>
<dbReference type="Proteomes" id="UP001436297">
    <property type="component" value="Chromosome"/>
</dbReference>
<sequence length="293" mass="34087">MKTKCLLRLRFAGLTTTRIYQLLSEYPNFLEMSEKRCQYLLSLFLNRIKSKYKEAIHNQFIQCTNEDIEQSLKKWRIHYTSIYQSTYPTLLREIYHPPLILFYKGNPQLFNEKRTLAIIGSRQATNYTQRALNKLFPSFNMHHFTIISGLAKGADQMAHQCALDFSMKTIAVLGFGHLNHYPKETRHLRTHLEKDGLVISEYTPYEKPLKHHFPERNRLISGLSRGVLITESTEKSGTCITTQFALDQNRDVYVLPGSLFNPLTKGNLLCAQQGAKIIVKENDILEDFLLRFH</sequence>
<feature type="domain" description="Smf/DprA SLOG" evidence="2">
    <location>
        <begin position="80"/>
        <end position="288"/>
    </location>
</feature>
<protein>
    <submittedName>
        <fullName evidence="3">DNA-processing protein DprA</fullName>
    </submittedName>
</protein>
<dbReference type="EMBL" id="CP128355">
    <property type="protein sequence ID" value="XAF69922.1"/>
    <property type="molecule type" value="Genomic_DNA"/>
</dbReference>
<dbReference type="InterPro" id="IPR003488">
    <property type="entry name" value="DprA"/>
</dbReference>
<comment type="similarity">
    <text evidence="1">Belongs to the DprA/Smf family.</text>
</comment>
<reference evidence="3 4" key="1">
    <citation type="journal article" date="2024" name="Pathogens">
        <title>Staphylococcus hsinchuensis sp. nov., Isolated from Soymilk.</title>
        <authorList>
            <person name="Wang Y.T."/>
            <person name="Lin Y.C."/>
            <person name="Hsieh Y.H."/>
            <person name="Lin Y.T."/>
            <person name="Hamada M."/>
            <person name="Chen C.C."/>
            <person name="Liou J.S."/>
            <person name="Lee A.Y."/>
            <person name="Zhang W.L."/>
            <person name="Chen Y.T."/>
            <person name="Huang C.H."/>
        </authorList>
    </citation>
    <scope>NUCLEOTIDE SEQUENCE [LARGE SCALE GENOMIC DNA]</scope>
    <source>
        <strain evidence="3 4">H164</strain>
    </source>
</reference>
<dbReference type="SUPFAM" id="SSF102405">
    <property type="entry name" value="MCP/YpsA-like"/>
    <property type="match status" value="1"/>
</dbReference>
<dbReference type="InterPro" id="IPR057666">
    <property type="entry name" value="DrpA_SLOG"/>
</dbReference>
<evidence type="ECO:0000259" key="2">
    <source>
        <dbReference type="Pfam" id="PF02481"/>
    </source>
</evidence>
<evidence type="ECO:0000313" key="4">
    <source>
        <dbReference type="Proteomes" id="UP001436297"/>
    </source>
</evidence>
<evidence type="ECO:0000256" key="1">
    <source>
        <dbReference type="ARBA" id="ARBA00006525"/>
    </source>
</evidence>
<name>A0ABZ3EAW8_9STAP</name>
<keyword evidence="4" id="KW-1185">Reference proteome</keyword>
<accession>A0ABZ3EAW8</accession>
<organism evidence="3 4">
    <name type="scientific">Staphylococcus hsinchuensis</name>
    <dbReference type="NCBI Taxonomy" id="3051183"/>
    <lineage>
        <taxon>Bacteria</taxon>
        <taxon>Bacillati</taxon>
        <taxon>Bacillota</taxon>
        <taxon>Bacilli</taxon>
        <taxon>Bacillales</taxon>
        <taxon>Staphylococcaceae</taxon>
        <taxon>Staphylococcus</taxon>
    </lineage>
</organism>
<dbReference type="PANTHER" id="PTHR43022:SF1">
    <property type="entry name" value="PROTEIN SMF"/>
    <property type="match status" value="1"/>
</dbReference>
<evidence type="ECO:0000313" key="3">
    <source>
        <dbReference type="EMBL" id="XAF69922.1"/>
    </source>
</evidence>
<gene>
    <name evidence="3" type="primary">dprA</name>
    <name evidence="3" type="ORF">QQM35_07540</name>
</gene>
<proteinExistence type="inferred from homology"/>
<dbReference type="Pfam" id="PF02481">
    <property type="entry name" value="DNA_processg_A"/>
    <property type="match status" value="1"/>
</dbReference>
<dbReference type="PANTHER" id="PTHR43022">
    <property type="entry name" value="PROTEIN SMF"/>
    <property type="match status" value="1"/>
</dbReference>